<dbReference type="Proteomes" id="UP000785200">
    <property type="component" value="Unassembled WGS sequence"/>
</dbReference>
<dbReference type="InterPro" id="IPR036514">
    <property type="entry name" value="SGNH_hydro_sf"/>
</dbReference>
<dbReference type="Gene3D" id="3.40.50.1110">
    <property type="entry name" value="SGNH hydrolase"/>
    <property type="match status" value="1"/>
</dbReference>
<dbReference type="OrthoDB" id="1600564at2759"/>
<protein>
    <submittedName>
        <fullName evidence="3">CarboHydrate esterase family 16</fullName>
    </submittedName>
</protein>
<dbReference type="EMBL" id="VNKQ01000007">
    <property type="protein sequence ID" value="KAG0649756.1"/>
    <property type="molecule type" value="Genomic_DNA"/>
</dbReference>
<gene>
    <name evidence="3" type="ORF">D0Z07_3709</name>
</gene>
<dbReference type="CDD" id="cd01846">
    <property type="entry name" value="fatty_acyltransferase_like"/>
    <property type="match status" value="1"/>
</dbReference>
<keyword evidence="1" id="KW-0378">Hydrolase</keyword>
<keyword evidence="4" id="KW-1185">Reference proteome</keyword>
<name>A0A9P7AY20_9HELO</name>
<evidence type="ECO:0000256" key="2">
    <source>
        <dbReference type="SAM" id="SignalP"/>
    </source>
</evidence>
<evidence type="ECO:0000313" key="3">
    <source>
        <dbReference type="EMBL" id="KAG0649756.1"/>
    </source>
</evidence>
<dbReference type="AlphaFoldDB" id="A0A9P7AY20"/>
<feature type="signal peptide" evidence="2">
    <location>
        <begin position="1"/>
        <end position="21"/>
    </location>
</feature>
<dbReference type="Pfam" id="PF00657">
    <property type="entry name" value="Lipase_GDSL"/>
    <property type="match status" value="1"/>
</dbReference>
<sequence>MFSKALVFAAIASCFTLVVQAGNPTPTKSHCKATSNWPGWRGIKYAFIFGDSYTTTGFNDTGVQPSPTNPLGNPTYPGYTAANGPNWVDFLTVKYNESRLLTFDLAYGGATINSALVAPYLPTVSSVAEQIENEWFPTYASKPASAPWSSDNSLFAIFDGINDVGNSWSLGLPATTTLNNAIFAIYHGLVDELYYAGARNFAFLNVPPVDRAPLTSVQSAANQAEEKADILAWNNELMAMARSLKAEKPDVNIFTVDANKLFTEVLDNPKSFPQTASYKNTTGYCVAYENGTPTENYFNATCGIPVNEYFWLNSLHPTYPMQDVLAQGVAEQLEAGPNIC</sequence>
<comment type="caution">
    <text evidence="3">The sequence shown here is derived from an EMBL/GenBank/DDBJ whole genome shotgun (WGS) entry which is preliminary data.</text>
</comment>
<proteinExistence type="predicted"/>
<evidence type="ECO:0000313" key="4">
    <source>
        <dbReference type="Proteomes" id="UP000785200"/>
    </source>
</evidence>
<organism evidence="3 4">
    <name type="scientific">Hyphodiscus hymeniophilus</name>
    <dbReference type="NCBI Taxonomy" id="353542"/>
    <lineage>
        <taxon>Eukaryota</taxon>
        <taxon>Fungi</taxon>
        <taxon>Dikarya</taxon>
        <taxon>Ascomycota</taxon>
        <taxon>Pezizomycotina</taxon>
        <taxon>Leotiomycetes</taxon>
        <taxon>Helotiales</taxon>
        <taxon>Hyphodiscaceae</taxon>
        <taxon>Hyphodiscus</taxon>
    </lineage>
</organism>
<dbReference type="InterPro" id="IPR051058">
    <property type="entry name" value="GDSL_Est/Lipase"/>
</dbReference>
<dbReference type="SUPFAM" id="SSF52266">
    <property type="entry name" value="SGNH hydrolase"/>
    <property type="match status" value="1"/>
</dbReference>
<dbReference type="GO" id="GO:0016788">
    <property type="term" value="F:hydrolase activity, acting on ester bonds"/>
    <property type="evidence" value="ECO:0007669"/>
    <property type="project" value="InterPro"/>
</dbReference>
<keyword evidence="2" id="KW-0732">Signal</keyword>
<dbReference type="InterPro" id="IPR001087">
    <property type="entry name" value="GDSL"/>
</dbReference>
<dbReference type="PANTHER" id="PTHR45648:SF85">
    <property type="entry name" value="A, PUTATIVE (AFU_ORTHOLOGUE AFUA_2G10760)-RELATED"/>
    <property type="match status" value="1"/>
</dbReference>
<reference evidence="3" key="1">
    <citation type="submission" date="2019-07" db="EMBL/GenBank/DDBJ databases">
        <title>Hyphodiscus hymeniophilus genome sequencing and assembly.</title>
        <authorList>
            <person name="Kramer G."/>
            <person name="Nodwell J."/>
        </authorList>
    </citation>
    <scope>NUCLEOTIDE SEQUENCE</scope>
    <source>
        <strain evidence="3">ATCC 34498</strain>
    </source>
</reference>
<feature type="chain" id="PRO_5040168652" evidence="2">
    <location>
        <begin position="22"/>
        <end position="340"/>
    </location>
</feature>
<evidence type="ECO:0000256" key="1">
    <source>
        <dbReference type="ARBA" id="ARBA00022801"/>
    </source>
</evidence>
<accession>A0A9P7AY20</accession>
<dbReference type="PANTHER" id="PTHR45648">
    <property type="entry name" value="GDSL LIPASE/ACYLHYDROLASE FAMILY PROTEIN (AFU_ORTHOLOGUE AFUA_4G14700)"/>
    <property type="match status" value="1"/>
</dbReference>